<feature type="domain" description="Glycosyltransferase 2-like" evidence="1">
    <location>
        <begin position="7"/>
        <end position="161"/>
    </location>
</feature>
<dbReference type="CDD" id="cd00761">
    <property type="entry name" value="Glyco_tranf_GTA_type"/>
    <property type="match status" value="1"/>
</dbReference>
<name>A0A120KNN5_9BACT</name>
<protein>
    <recommendedName>
        <fullName evidence="1">Glycosyltransferase 2-like domain-containing protein</fullName>
    </recommendedName>
</protein>
<dbReference type="PANTHER" id="PTHR43685:SF2">
    <property type="entry name" value="GLYCOSYLTRANSFERASE 2-LIKE DOMAIN-CONTAINING PROTEIN"/>
    <property type="match status" value="1"/>
</dbReference>
<dbReference type="Pfam" id="PF00535">
    <property type="entry name" value="Glycos_transf_2"/>
    <property type="match status" value="1"/>
</dbReference>
<reference evidence="3" key="1">
    <citation type="submission" date="2016-02" db="EMBL/GenBank/DDBJ databases">
        <authorList>
            <person name="Holder M.E."/>
            <person name="Ajami N.J."/>
            <person name="Petrosino J.F."/>
        </authorList>
    </citation>
    <scope>NUCLEOTIDE SEQUENCE [LARGE SCALE GENOMIC DNA]</scope>
    <source>
        <strain evidence="3">DSM 12838</strain>
    </source>
</reference>
<evidence type="ECO:0000313" key="3">
    <source>
        <dbReference type="Proteomes" id="UP000063964"/>
    </source>
</evidence>
<proteinExistence type="predicted"/>
<dbReference type="InterPro" id="IPR001173">
    <property type="entry name" value="Glyco_trans_2-like"/>
</dbReference>
<dbReference type="RefSeq" id="WP_066601822.1">
    <property type="nucleotide sequence ID" value="NZ_CP014230.1"/>
</dbReference>
<gene>
    <name evidence="2" type="ORF">AXF15_00585</name>
</gene>
<evidence type="ECO:0000259" key="1">
    <source>
        <dbReference type="Pfam" id="PF00535"/>
    </source>
</evidence>
<dbReference type="Gene3D" id="3.90.550.10">
    <property type="entry name" value="Spore Coat Polysaccharide Biosynthesis Protein SpsA, Chain A"/>
    <property type="match status" value="2"/>
</dbReference>
<dbReference type="InterPro" id="IPR029044">
    <property type="entry name" value="Nucleotide-diphossugar_trans"/>
</dbReference>
<organism evidence="2 3">
    <name type="scientific">Desulfomicrobium orale DSM 12838</name>
    <dbReference type="NCBI Taxonomy" id="888061"/>
    <lineage>
        <taxon>Bacteria</taxon>
        <taxon>Pseudomonadati</taxon>
        <taxon>Thermodesulfobacteriota</taxon>
        <taxon>Desulfovibrionia</taxon>
        <taxon>Desulfovibrionales</taxon>
        <taxon>Desulfomicrobiaceae</taxon>
        <taxon>Desulfomicrobium</taxon>
    </lineage>
</organism>
<dbReference type="SUPFAM" id="SSF53448">
    <property type="entry name" value="Nucleotide-diphospho-sugar transferases"/>
    <property type="match status" value="2"/>
</dbReference>
<sequence length="459" mass="52438">MDTPKVTVYIPSHNYGAFLQEAIESVLRQTYSSWELLIINDSSTDNTPEVMEYYKGDERIRLFHTSYGSLPKVCNLAIREARGEYIIRLDGDDVFGSNILLVLATHLDQNPDCALVFPDYYLVDETGGIVAHEWREKFFQSNHVFDNPPNGACCLIRRTVLEEVHCYREDLGAQDGYDLWNKLRKSHRVSNVNLPLFFYRRHDSSLTTDSRRILAARRHIKLDAVAETLNTYRPLVLCIPCRQNYDFVPNLWNRPLCGKTLLEREIEKALRSKLFDTIAVCCDNPGAREVMERYADPRLFFHARRREDTIRSASLALTLDSLFSRIDPDRRGTTVISYPQAPFVSLESLEEALTTLVINDADAALGMIEVDEPLFKRGAHGLVRINPFRGVRSDFDAIYQQVNTARALKNRNVDKGALDGPLVVHFPMQRDEFFFINSAQNLRVAEALLRDSPPAGKCS</sequence>
<keyword evidence="3" id="KW-1185">Reference proteome</keyword>
<dbReference type="InterPro" id="IPR050834">
    <property type="entry name" value="Glycosyltransf_2"/>
</dbReference>
<dbReference type="Proteomes" id="UP000063964">
    <property type="component" value="Chromosome"/>
</dbReference>
<dbReference type="EMBL" id="CP014230">
    <property type="protein sequence ID" value="AMD91759.1"/>
    <property type="molecule type" value="Genomic_DNA"/>
</dbReference>
<accession>A0A120KNN5</accession>
<evidence type="ECO:0000313" key="2">
    <source>
        <dbReference type="EMBL" id="AMD91759.1"/>
    </source>
</evidence>
<dbReference type="PANTHER" id="PTHR43685">
    <property type="entry name" value="GLYCOSYLTRANSFERASE"/>
    <property type="match status" value="1"/>
</dbReference>
<dbReference type="STRING" id="888061.AXF15_00585"/>
<dbReference type="OrthoDB" id="5291101at2"/>
<dbReference type="KEGG" id="doa:AXF15_00585"/>
<dbReference type="AlphaFoldDB" id="A0A120KNN5"/>